<accession>A0A0M2STC0</accession>
<dbReference type="EMBL" id="LAYY01000015">
    <property type="protein sequence ID" value="KKK37373.1"/>
    <property type="molecule type" value="Genomic_DNA"/>
</dbReference>
<protein>
    <submittedName>
        <fullName evidence="2">Small-conductance mechanosensitive channel</fullName>
    </submittedName>
</protein>
<feature type="transmembrane region" description="Helical" evidence="1">
    <location>
        <begin position="167"/>
        <end position="185"/>
    </location>
</feature>
<evidence type="ECO:0000256" key="1">
    <source>
        <dbReference type="SAM" id="Phobius"/>
    </source>
</evidence>
<feature type="transmembrane region" description="Helical" evidence="1">
    <location>
        <begin position="30"/>
        <end position="50"/>
    </location>
</feature>
<feature type="transmembrane region" description="Helical" evidence="1">
    <location>
        <begin position="131"/>
        <end position="160"/>
    </location>
</feature>
<keyword evidence="1" id="KW-0812">Transmembrane</keyword>
<dbReference type="AlphaFoldDB" id="A0A0M2STC0"/>
<keyword evidence="1" id="KW-0472">Membrane</keyword>
<keyword evidence="1" id="KW-1133">Transmembrane helix</keyword>
<dbReference type="Proteomes" id="UP000034166">
    <property type="component" value="Unassembled WGS sequence"/>
</dbReference>
<reference evidence="2 3" key="1">
    <citation type="submission" date="2015-04" db="EMBL/GenBank/DDBJ databases">
        <title>Taxonomic description and genome sequence of Bacillus campisalis sp. nov., a novel member of the genus Bacillus isolated from solar saltern.</title>
        <authorList>
            <person name="Mathan Kumar R."/>
            <person name="Kaur G."/>
            <person name="Kumar A."/>
            <person name="Singh N.K."/>
            <person name="Kaur N."/>
            <person name="Kumar N."/>
            <person name="Mayilraj S."/>
        </authorList>
    </citation>
    <scope>NUCLEOTIDE SEQUENCE [LARGE SCALE GENOMIC DNA]</scope>
    <source>
        <strain evidence="2 3">SA2-6</strain>
    </source>
</reference>
<feature type="transmembrane region" description="Helical" evidence="1">
    <location>
        <begin position="62"/>
        <end position="79"/>
    </location>
</feature>
<proteinExistence type="predicted"/>
<sequence>MAISESSLKAKQLEASVVLGMEQFHRKSHFWGRLTISIVLVLTISLPLYLSFVLGFHPGWQPIMAGFAAYAAMVGYAWVMEPISYYPTLGVSGTYQAFLTGNISNMCLPSAAAAQNAIGAVPGTKKGEVTAALAIGAASLMNMSILMVIILAGSHLISIIPASIQEVFPYIVPAIFGGILAQFAVKKPVYGAVALAVGLTVNLMPIVAFLKGVVCILMTVAICIWVEKRKHSGAAI</sequence>
<organism evidence="2 3">
    <name type="scientific">Mesobacillus campisalis</name>
    <dbReference type="NCBI Taxonomy" id="1408103"/>
    <lineage>
        <taxon>Bacteria</taxon>
        <taxon>Bacillati</taxon>
        <taxon>Bacillota</taxon>
        <taxon>Bacilli</taxon>
        <taxon>Bacillales</taxon>
        <taxon>Bacillaceae</taxon>
        <taxon>Mesobacillus</taxon>
    </lineage>
</organism>
<gene>
    <name evidence="2" type="ORF">WQ57_14315</name>
</gene>
<evidence type="ECO:0000313" key="3">
    <source>
        <dbReference type="Proteomes" id="UP000034166"/>
    </source>
</evidence>
<dbReference type="PATRIC" id="fig|1408103.3.peg.3220"/>
<dbReference type="RefSeq" id="WP_046524466.1">
    <property type="nucleotide sequence ID" value="NZ_LAYY01000015.1"/>
</dbReference>
<comment type="caution">
    <text evidence="2">The sequence shown here is derived from an EMBL/GenBank/DDBJ whole genome shotgun (WGS) entry which is preliminary data.</text>
</comment>
<evidence type="ECO:0000313" key="2">
    <source>
        <dbReference type="EMBL" id="KKK37373.1"/>
    </source>
</evidence>
<name>A0A0M2STC0_9BACI</name>
<keyword evidence="3" id="KW-1185">Reference proteome</keyword>
<feature type="transmembrane region" description="Helical" evidence="1">
    <location>
        <begin position="205"/>
        <end position="226"/>
    </location>
</feature>